<evidence type="ECO:0000256" key="2">
    <source>
        <dbReference type="ARBA" id="ARBA00023125"/>
    </source>
</evidence>
<sequence>MTSIERRELQQQDKSGRVRTVVRYKVRYRDGAGREHSETKRRLVDAERRRAEIELELSGGTWHDPRRGEVRLSVWAGEWLLTRHDLRPTTHARLATTLSRQVLPRFGATPLLKISNGAVRAWVAEMVASGLSPATVRKAVFALRQCLAAAISDRRLALNPAADVPLPAERSKPPRFLAQSQVERLAAEMPDQYVALVLVGAYGGLRWGEAVGLTRASIDALRSRIIVESTAIEVHGKVTLGQEPKTRRSKRTIPVARSVMRRLEQHLADHVGREPDALVFTARRGGPLFRSTFAREAWRPAVERAGLDGFTFHGLRHSFVAILVAAGCNVREVSEWAGHNSVAFTLTRYGGLFEDGSNQAVDRLDALMQGLQGGGAVVELRRD</sequence>
<dbReference type="Gene3D" id="1.10.443.10">
    <property type="entry name" value="Intergrase catalytic core"/>
    <property type="match status" value="1"/>
</dbReference>
<dbReference type="Proteomes" id="UP000758168">
    <property type="component" value="Unassembled WGS sequence"/>
</dbReference>
<organism evidence="5 6">
    <name type="scientific">Microlunatus capsulatus</name>
    <dbReference type="NCBI Taxonomy" id="99117"/>
    <lineage>
        <taxon>Bacteria</taxon>
        <taxon>Bacillati</taxon>
        <taxon>Actinomycetota</taxon>
        <taxon>Actinomycetes</taxon>
        <taxon>Propionibacteriales</taxon>
        <taxon>Propionibacteriaceae</taxon>
        <taxon>Microlunatus</taxon>
    </lineage>
</organism>
<name>A0ABS4Z792_9ACTN</name>
<dbReference type="CDD" id="cd01189">
    <property type="entry name" value="INT_ICEBs1_C_like"/>
    <property type="match status" value="1"/>
</dbReference>
<dbReference type="Pfam" id="PF00589">
    <property type="entry name" value="Phage_integrase"/>
    <property type="match status" value="1"/>
</dbReference>
<protein>
    <submittedName>
        <fullName evidence="5">Integrase</fullName>
    </submittedName>
</protein>
<dbReference type="InterPro" id="IPR050090">
    <property type="entry name" value="Tyrosine_recombinase_XerCD"/>
</dbReference>
<keyword evidence="6" id="KW-1185">Reference proteome</keyword>
<dbReference type="PROSITE" id="PS51898">
    <property type="entry name" value="TYR_RECOMBINASE"/>
    <property type="match status" value="1"/>
</dbReference>
<gene>
    <name evidence="5" type="ORF">JOF54_001839</name>
</gene>
<dbReference type="SUPFAM" id="SSF56349">
    <property type="entry name" value="DNA breaking-rejoining enzymes"/>
    <property type="match status" value="1"/>
</dbReference>
<comment type="caution">
    <text evidence="5">The sequence shown here is derived from an EMBL/GenBank/DDBJ whole genome shotgun (WGS) entry which is preliminary data.</text>
</comment>
<reference evidence="5 6" key="1">
    <citation type="submission" date="2021-03" db="EMBL/GenBank/DDBJ databases">
        <title>Sequencing the genomes of 1000 actinobacteria strains.</title>
        <authorList>
            <person name="Klenk H.-P."/>
        </authorList>
    </citation>
    <scope>NUCLEOTIDE SEQUENCE [LARGE SCALE GENOMIC DNA]</scope>
    <source>
        <strain evidence="5 6">DSM 12936</strain>
    </source>
</reference>
<keyword evidence="3" id="KW-0233">DNA recombination</keyword>
<dbReference type="InterPro" id="IPR002104">
    <property type="entry name" value="Integrase_catalytic"/>
</dbReference>
<feature type="domain" description="Tyr recombinase" evidence="4">
    <location>
        <begin position="172"/>
        <end position="362"/>
    </location>
</feature>
<keyword evidence="2" id="KW-0238">DNA-binding</keyword>
<dbReference type="EMBL" id="JAGIOB010000001">
    <property type="protein sequence ID" value="MBP2416917.1"/>
    <property type="molecule type" value="Genomic_DNA"/>
</dbReference>
<evidence type="ECO:0000256" key="3">
    <source>
        <dbReference type="ARBA" id="ARBA00023172"/>
    </source>
</evidence>
<dbReference type="InterPro" id="IPR011010">
    <property type="entry name" value="DNA_brk_join_enz"/>
</dbReference>
<dbReference type="RefSeq" id="WP_210054984.1">
    <property type="nucleotide sequence ID" value="NZ_BAAAMH010000004.1"/>
</dbReference>
<evidence type="ECO:0000313" key="6">
    <source>
        <dbReference type="Proteomes" id="UP000758168"/>
    </source>
</evidence>
<evidence type="ECO:0000259" key="4">
    <source>
        <dbReference type="PROSITE" id="PS51898"/>
    </source>
</evidence>
<dbReference type="Gene3D" id="1.10.150.130">
    <property type="match status" value="1"/>
</dbReference>
<dbReference type="InterPro" id="IPR010998">
    <property type="entry name" value="Integrase_recombinase_N"/>
</dbReference>
<dbReference type="InterPro" id="IPR013762">
    <property type="entry name" value="Integrase-like_cat_sf"/>
</dbReference>
<dbReference type="PANTHER" id="PTHR30349">
    <property type="entry name" value="PHAGE INTEGRASE-RELATED"/>
    <property type="match status" value="1"/>
</dbReference>
<accession>A0ABS4Z792</accession>
<evidence type="ECO:0000313" key="5">
    <source>
        <dbReference type="EMBL" id="MBP2416917.1"/>
    </source>
</evidence>
<evidence type="ECO:0000256" key="1">
    <source>
        <dbReference type="ARBA" id="ARBA00008857"/>
    </source>
</evidence>
<comment type="similarity">
    <text evidence="1">Belongs to the 'phage' integrase family.</text>
</comment>
<dbReference type="PANTHER" id="PTHR30349:SF64">
    <property type="entry name" value="PROPHAGE INTEGRASE INTD-RELATED"/>
    <property type="match status" value="1"/>
</dbReference>
<proteinExistence type="inferred from homology"/>